<proteinExistence type="predicted"/>
<sequence length="119" mass="12642">MEVLILVHISLIVMAFYLLHITNKAANGESLPGSPGLRTSATTAGIDQWKTGHSAAKPVVKLNVFLQVVTNIIAVILELIHVNPILALNIPVICLVAVCGYAVFVADKAVCSRRNTGSI</sequence>
<accession>A0A7G5FFF2</accession>
<feature type="transmembrane region" description="Helical" evidence="1">
    <location>
        <begin position="86"/>
        <end position="106"/>
    </location>
</feature>
<dbReference type="RefSeq" id="WP_182386165.1">
    <property type="nucleotide sequence ID" value="NZ_CP059833.1"/>
</dbReference>
<keyword evidence="1" id="KW-0472">Membrane</keyword>
<name>A0A7G5FFF2_9CORY</name>
<organism evidence="2 3">
    <name type="scientific">Corynebacterium hindlerae</name>
    <dbReference type="NCBI Taxonomy" id="699041"/>
    <lineage>
        <taxon>Bacteria</taxon>
        <taxon>Bacillati</taxon>
        <taxon>Actinomycetota</taxon>
        <taxon>Actinomycetes</taxon>
        <taxon>Mycobacteriales</taxon>
        <taxon>Corynebacteriaceae</taxon>
        <taxon>Corynebacterium</taxon>
    </lineage>
</organism>
<evidence type="ECO:0000256" key="1">
    <source>
        <dbReference type="SAM" id="Phobius"/>
    </source>
</evidence>
<evidence type="ECO:0000313" key="3">
    <source>
        <dbReference type="Proteomes" id="UP000515570"/>
    </source>
</evidence>
<dbReference type="Proteomes" id="UP000515570">
    <property type="component" value="Chromosome"/>
</dbReference>
<keyword evidence="1" id="KW-1133">Transmembrane helix</keyword>
<reference evidence="2 3" key="1">
    <citation type="submission" date="2020-07" db="EMBL/GenBank/DDBJ databases">
        <title>non toxigenic Corynebacterium sp. nov from a clinical source.</title>
        <authorList>
            <person name="Bernier A.-M."/>
            <person name="Bernard K."/>
        </authorList>
    </citation>
    <scope>NUCLEOTIDE SEQUENCE [LARGE SCALE GENOMIC DNA]</scope>
    <source>
        <strain evidence="3">NML 93-0612</strain>
    </source>
</reference>
<dbReference type="EMBL" id="CP059833">
    <property type="protein sequence ID" value="QMV85343.1"/>
    <property type="molecule type" value="Genomic_DNA"/>
</dbReference>
<gene>
    <name evidence="2" type="ORF">HW450_00840</name>
</gene>
<keyword evidence="1" id="KW-0812">Transmembrane</keyword>
<evidence type="ECO:0000313" key="2">
    <source>
        <dbReference type="EMBL" id="QMV85343.1"/>
    </source>
</evidence>
<feature type="transmembrane region" description="Helical" evidence="1">
    <location>
        <begin position="6"/>
        <end position="22"/>
    </location>
</feature>
<feature type="transmembrane region" description="Helical" evidence="1">
    <location>
        <begin position="59"/>
        <end position="80"/>
    </location>
</feature>
<protein>
    <submittedName>
        <fullName evidence="2">Uncharacterized protein</fullName>
    </submittedName>
</protein>
<keyword evidence="3" id="KW-1185">Reference proteome</keyword>
<dbReference type="AlphaFoldDB" id="A0A7G5FFF2"/>